<organism evidence="2 3">
    <name type="scientific">Orchesella cincta</name>
    <name type="common">Springtail</name>
    <name type="synonym">Podura cincta</name>
    <dbReference type="NCBI Taxonomy" id="48709"/>
    <lineage>
        <taxon>Eukaryota</taxon>
        <taxon>Metazoa</taxon>
        <taxon>Ecdysozoa</taxon>
        <taxon>Arthropoda</taxon>
        <taxon>Hexapoda</taxon>
        <taxon>Collembola</taxon>
        <taxon>Entomobryomorpha</taxon>
        <taxon>Entomobryoidea</taxon>
        <taxon>Orchesellidae</taxon>
        <taxon>Orchesellinae</taxon>
        <taxon>Orchesella</taxon>
    </lineage>
</organism>
<protein>
    <submittedName>
        <fullName evidence="2">Uncharacterized protein</fullName>
    </submittedName>
</protein>
<feature type="compositionally biased region" description="Basic and acidic residues" evidence="1">
    <location>
        <begin position="414"/>
        <end position="451"/>
    </location>
</feature>
<dbReference type="EMBL" id="LJIJ01001129">
    <property type="protein sequence ID" value="ODM92878.1"/>
    <property type="molecule type" value="Genomic_DNA"/>
</dbReference>
<dbReference type="AlphaFoldDB" id="A0A1D2MIP5"/>
<evidence type="ECO:0000313" key="3">
    <source>
        <dbReference type="Proteomes" id="UP000094527"/>
    </source>
</evidence>
<comment type="caution">
    <text evidence="2">The sequence shown here is derived from an EMBL/GenBank/DDBJ whole genome shotgun (WGS) entry which is preliminary data.</text>
</comment>
<sequence>MSFKFLVLTVFTFLYIWNANILEVTAYRLKSQLFLTNDAVPGFGGEPEDFLPSGSINYDIGADEFVDSGTRAMILAGNYPEDSIELPIPGGGNALTDESGLVSGRNFLTSTFLDPITKILFPGDRNSSSLTSEATTFAKQLLACQRKLILCGLTRIYNVQCYSHCLLSANPAGVHISTVVNDIVKLLCNPIGTITEKGAKIAGKFHKKIQNVANFLSIHKISSNKIKQFARVSANSLPSTLIRFSTQNSTQKLKSLINSLESAVKSVNKGKLFAKNLNNPKCHFINPSESVQDFVAASYQDPSILDLALAGHWTFSNSHNKLPEAIKDVSKSFLGPVEILTGVNCGFVSYSETGEKAENCGGPIQWQTSKTIPAEYGKPSVCGTVPHFPVDIYDEMYPSVFDPQEMTTEEATEDKENREKMKDEGRAEEEGQDDEKWVGEVMKTFDKEDDV</sequence>
<gene>
    <name evidence="2" type="ORF">Ocin01_13804</name>
</gene>
<feature type="region of interest" description="Disordered" evidence="1">
    <location>
        <begin position="401"/>
        <end position="451"/>
    </location>
</feature>
<keyword evidence="3" id="KW-1185">Reference proteome</keyword>
<evidence type="ECO:0000313" key="2">
    <source>
        <dbReference type="EMBL" id="ODM92878.1"/>
    </source>
</evidence>
<reference evidence="2 3" key="1">
    <citation type="journal article" date="2016" name="Genome Biol. Evol.">
        <title>Gene Family Evolution Reflects Adaptation to Soil Environmental Stressors in the Genome of the Collembolan Orchesella cincta.</title>
        <authorList>
            <person name="Faddeeva-Vakhrusheva A."/>
            <person name="Derks M.F."/>
            <person name="Anvar S.Y."/>
            <person name="Agamennone V."/>
            <person name="Suring W."/>
            <person name="Smit S."/>
            <person name="van Straalen N.M."/>
            <person name="Roelofs D."/>
        </authorList>
    </citation>
    <scope>NUCLEOTIDE SEQUENCE [LARGE SCALE GENOMIC DNA]</scope>
    <source>
        <tissue evidence="2">Mixed pool</tissue>
    </source>
</reference>
<evidence type="ECO:0000256" key="1">
    <source>
        <dbReference type="SAM" id="MobiDB-lite"/>
    </source>
</evidence>
<name>A0A1D2MIP5_ORCCI</name>
<accession>A0A1D2MIP5</accession>
<proteinExistence type="predicted"/>
<dbReference type="Proteomes" id="UP000094527">
    <property type="component" value="Unassembled WGS sequence"/>
</dbReference>